<dbReference type="SUPFAM" id="SSF56322">
    <property type="entry name" value="ADC synthase"/>
    <property type="match status" value="1"/>
</dbReference>
<dbReference type="GO" id="GO:0000162">
    <property type="term" value="P:L-tryptophan biosynthetic process"/>
    <property type="evidence" value="ECO:0007669"/>
    <property type="project" value="TreeGrafter"/>
</dbReference>
<dbReference type="InterPro" id="IPR019999">
    <property type="entry name" value="Anth_synth_I-like"/>
</dbReference>
<evidence type="ECO:0000256" key="3">
    <source>
        <dbReference type="ARBA" id="ARBA00047683"/>
    </source>
</evidence>
<dbReference type="Proteomes" id="UP000517765">
    <property type="component" value="Unassembled WGS sequence"/>
</dbReference>
<accession>A0A7W3WW24</accession>
<feature type="region of interest" description="Disordered" evidence="4">
    <location>
        <begin position="488"/>
        <end position="507"/>
    </location>
</feature>
<dbReference type="Gene3D" id="3.60.120.10">
    <property type="entry name" value="Anthranilate synthase"/>
    <property type="match status" value="1"/>
</dbReference>
<feature type="domain" description="Glutamine amidotransferase" evidence="5">
    <location>
        <begin position="450"/>
        <end position="501"/>
    </location>
</feature>
<evidence type="ECO:0000259" key="5">
    <source>
        <dbReference type="Pfam" id="PF00117"/>
    </source>
</evidence>
<evidence type="ECO:0000313" key="7">
    <source>
        <dbReference type="EMBL" id="MBB1259290.1"/>
    </source>
</evidence>
<gene>
    <name evidence="7" type="ORF">H3147_10620</name>
</gene>
<evidence type="ECO:0000313" key="8">
    <source>
        <dbReference type="Proteomes" id="UP000517765"/>
    </source>
</evidence>
<dbReference type="InterPro" id="IPR015890">
    <property type="entry name" value="Chorismate_C"/>
</dbReference>
<dbReference type="PANTHER" id="PTHR11236">
    <property type="entry name" value="AMINOBENZOATE/ANTHRANILATE SYNTHASE"/>
    <property type="match status" value="1"/>
</dbReference>
<dbReference type="InterPro" id="IPR017926">
    <property type="entry name" value="GATASE"/>
</dbReference>
<dbReference type="Pfam" id="PF00117">
    <property type="entry name" value="GATase"/>
    <property type="match status" value="1"/>
</dbReference>
<organism evidence="7 8">
    <name type="scientific">Streptomyces alkaliterrae</name>
    <dbReference type="NCBI Taxonomy" id="2213162"/>
    <lineage>
        <taxon>Bacteria</taxon>
        <taxon>Bacillati</taxon>
        <taxon>Actinomycetota</taxon>
        <taxon>Actinomycetes</taxon>
        <taxon>Kitasatosporales</taxon>
        <taxon>Streptomycetaceae</taxon>
        <taxon>Streptomyces</taxon>
    </lineage>
</organism>
<reference evidence="8" key="1">
    <citation type="submission" date="2020-05" db="EMBL/GenBank/DDBJ databases">
        <title>Classification of alakaliphilic streptomycetes isolated from an alkaline soil next to Lonar Crater, India and a proposal for the recognition of Streptomyces alkaliterrae sp. nov.</title>
        <authorList>
            <person name="Golinska P."/>
        </authorList>
    </citation>
    <scope>NUCLEOTIDE SEQUENCE [LARGE SCALE GENOMIC DNA]</scope>
    <source>
        <strain evidence="8">OF8</strain>
    </source>
</reference>
<dbReference type="Pfam" id="PF00425">
    <property type="entry name" value="Chorismate_bind"/>
    <property type="match status" value="1"/>
</dbReference>
<dbReference type="EC" id="4.1.3.27" evidence="1"/>
<dbReference type="RefSeq" id="WP_181356311.1">
    <property type="nucleotide sequence ID" value="NZ_JABJXA010000048.1"/>
</dbReference>
<sequence length="507" mass="55113">MTDLDRATTVRRPAADPLGRVLDGTAPVFALLHRPEAADPHALEVLLGETTTCATLADLPLSEEPAAGPAGRHELLALVPYRQLAERGFDVHDDGTPLVALRVAEQQTLPLSAALARLPNEPVKVDRGGFDLDDEEYARIVRRVVDEEIGGGEGANFVIKRSFTAWLPGFSAVGALSFFRRLLERETGAYWTFLVHTGDRVLLGATPERHVSVRDGTAVMNPISGTYRYPPGGPTLDGVLSFLTDRKETDELYMVVDEELKMMARICRAGGRLSGPYLKEMARLAHTEYVIRGRTDRDVREVLRETMFAPTVTGSPLENAARVISRHEPSGRGYYSGVAALVGRDAAGARTLDSSILIRTADVSADGRLRIGVGATLVRHSDPESEARETRAKASGLLAALGEPLPTRFAAHPDVRAALAARNRGIGDFWLDEPRAQDREAGALAGRRLLMVDAEDTFTAMMAHQIRSLGVAVDLRRFDEEHDPAEYDLVVMGPGPGDPREGRDGRV</sequence>
<dbReference type="PANTHER" id="PTHR11236:SF49">
    <property type="entry name" value="ANTHRANILATE SYNTHASE COMPONENT 1"/>
    <property type="match status" value="1"/>
</dbReference>
<keyword evidence="2" id="KW-0456">Lyase</keyword>
<comment type="catalytic activity">
    <reaction evidence="3">
        <text>chorismate + L-glutamine = anthranilate + pyruvate + L-glutamate + H(+)</text>
        <dbReference type="Rhea" id="RHEA:21732"/>
        <dbReference type="ChEBI" id="CHEBI:15361"/>
        <dbReference type="ChEBI" id="CHEBI:15378"/>
        <dbReference type="ChEBI" id="CHEBI:16567"/>
        <dbReference type="ChEBI" id="CHEBI:29748"/>
        <dbReference type="ChEBI" id="CHEBI:29985"/>
        <dbReference type="ChEBI" id="CHEBI:58359"/>
        <dbReference type="EC" id="4.1.3.27"/>
    </reaction>
</comment>
<dbReference type="GO" id="GO:0004049">
    <property type="term" value="F:anthranilate synthase activity"/>
    <property type="evidence" value="ECO:0007669"/>
    <property type="project" value="UniProtKB-EC"/>
</dbReference>
<evidence type="ECO:0000256" key="4">
    <source>
        <dbReference type="SAM" id="MobiDB-lite"/>
    </source>
</evidence>
<proteinExistence type="predicted"/>
<dbReference type="AlphaFoldDB" id="A0A7W3WW24"/>
<dbReference type="InterPro" id="IPR005801">
    <property type="entry name" value="ADC_synthase"/>
</dbReference>
<comment type="caution">
    <text evidence="7">The sequence shown here is derived from an EMBL/GenBank/DDBJ whole genome shotgun (WGS) entry which is preliminary data.</text>
</comment>
<dbReference type="InterPro" id="IPR029062">
    <property type="entry name" value="Class_I_gatase-like"/>
</dbReference>
<feature type="non-terminal residue" evidence="7">
    <location>
        <position position="507"/>
    </location>
</feature>
<dbReference type="Gene3D" id="3.40.50.880">
    <property type="match status" value="1"/>
</dbReference>
<feature type="domain" description="Chorismate-utilising enzyme C-terminal" evidence="6">
    <location>
        <begin position="134"/>
        <end position="393"/>
    </location>
</feature>
<feature type="compositionally biased region" description="Basic and acidic residues" evidence="4">
    <location>
        <begin position="498"/>
        <end position="507"/>
    </location>
</feature>
<dbReference type="EMBL" id="JABJXA010000048">
    <property type="protein sequence ID" value="MBB1259290.1"/>
    <property type="molecule type" value="Genomic_DNA"/>
</dbReference>
<dbReference type="SUPFAM" id="SSF52317">
    <property type="entry name" value="Class I glutamine amidotransferase-like"/>
    <property type="match status" value="1"/>
</dbReference>
<protein>
    <recommendedName>
        <fullName evidence="1">anthranilate synthase</fullName>
        <ecNumber evidence="1">4.1.3.27</ecNumber>
    </recommendedName>
</protein>
<evidence type="ECO:0000256" key="2">
    <source>
        <dbReference type="ARBA" id="ARBA00023239"/>
    </source>
</evidence>
<evidence type="ECO:0000259" key="6">
    <source>
        <dbReference type="Pfam" id="PF00425"/>
    </source>
</evidence>
<name>A0A7W3WW24_9ACTN</name>
<evidence type="ECO:0000256" key="1">
    <source>
        <dbReference type="ARBA" id="ARBA00012266"/>
    </source>
</evidence>